<organism evidence="3 4">
    <name type="scientific">Candidatus Ozemobacter sibiricus</name>
    <dbReference type="NCBI Taxonomy" id="2268124"/>
    <lineage>
        <taxon>Bacteria</taxon>
        <taxon>Candidatus Ozemobacteria</taxon>
        <taxon>Candidatus Ozemobacterales</taxon>
        <taxon>Candidatus Ozemobacteraceae</taxon>
        <taxon>Candidatus Ozemobacter</taxon>
    </lineage>
</organism>
<sequence>MNHLKHTQRLLGLTLLVVSLLSIPPAVIGQVLPSDQEIAPPAPPSQGPARGDDGEDREPVAGPARGGASPSAPAAPVAAPPASPATPAASAAPATPATPAAPPVPGVSLPGFKVPDNLQGNNYCGQYAMTSVLNALGANVTFPELYRDSNPFGIFSAPTTIVETLHRYGVDSSLKNGATIDDLRRALDAGRPAIVLVTCDGTPHWVAISGYQKDAQGNITGWELRDSVWGVSAPNGVHIMSNEEFTRIWSTPLGTGLMGGLSDYSNLMVEIRSTTVGPARTTPVWSGNFQTATENAIAGGINDVVTGVGNISPTEVLSGGVKLTAAIPGTVLSAGGRTVRDSGSNLLDDGAERFNRGGIINRTLGAGEWVTGGTLWIAGTGVNATGNAVSTVGNVAGNGLKKAGDGLSWVYHKVKFW</sequence>
<evidence type="ECO:0000313" key="3">
    <source>
        <dbReference type="EMBL" id="RCK78293.1"/>
    </source>
</evidence>
<feature type="compositionally biased region" description="Low complexity" evidence="1">
    <location>
        <begin position="85"/>
        <end position="98"/>
    </location>
</feature>
<feature type="domain" description="Peptidase C39-like" evidence="2">
    <location>
        <begin position="119"/>
        <end position="215"/>
    </location>
</feature>
<evidence type="ECO:0000256" key="1">
    <source>
        <dbReference type="SAM" id="MobiDB-lite"/>
    </source>
</evidence>
<dbReference type="Pfam" id="PF13529">
    <property type="entry name" value="Peptidase_C39_2"/>
    <property type="match status" value="1"/>
</dbReference>
<protein>
    <recommendedName>
        <fullName evidence="2">Peptidase C39-like domain-containing protein</fullName>
    </recommendedName>
</protein>
<reference evidence="3 4" key="1">
    <citation type="submission" date="2018-05" db="EMBL/GenBank/DDBJ databases">
        <title>A metagenomic window into the 2 km-deep terrestrial subsurface aquifer revealed taxonomically and functionally diverse microbial community comprising novel uncultured bacterial lineages.</title>
        <authorList>
            <person name="Kadnikov V.V."/>
            <person name="Mardanov A.V."/>
            <person name="Beletsky A.V."/>
            <person name="Banks D."/>
            <person name="Pimenov N.V."/>
            <person name="Frank Y.A."/>
            <person name="Karnachuk O.V."/>
            <person name="Ravin N.V."/>
        </authorList>
    </citation>
    <scope>NUCLEOTIDE SEQUENCE [LARGE SCALE GENOMIC DNA]</scope>
    <source>
        <strain evidence="3">BY5</strain>
    </source>
</reference>
<evidence type="ECO:0000259" key="2">
    <source>
        <dbReference type="Pfam" id="PF13529"/>
    </source>
</evidence>
<feature type="compositionally biased region" description="Low complexity" evidence="1">
    <location>
        <begin position="60"/>
        <end position="77"/>
    </location>
</feature>
<dbReference type="EMBL" id="QOQW01000024">
    <property type="protein sequence ID" value="RCK78293.1"/>
    <property type="molecule type" value="Genomic_DNA"/>
</dbReference>
<gene>
    <name evidence="3" type="ORF">OZSIB_1535</name>
</gene>
<dbReference type="InterPro" id="IPR039564">
    <property type="entry name" value="Peptidase_C39-like"/>
</dbReference>
<evidence type="ECO:0000313" key="4">
    <source>
        <dbReference type="Proteomes" id="UP000252355"/>
    </source>
</evidence>
<dbReference type="Proteomes" id="UP000252355">
    <property type="component" value="Unassembled WGS sequence"/>
</dbReference>
<proteinExistence type="predicted"/>
<name>A0A367ZJI4_9BACT</name>
<comment type="caution">
    <text evidence="3">The sequence shown here is derived from an EMBL/GenBank/DDBJ whole genome shotgun (WGS) entry which is preliminary data.</text>
</comment>
<accession>A0A367ZJI4</accession>
<feature type="region of interest" description="Disordered" evidence="1">
    <location>
        <begin position="35"/>
        <end position="102"/>
    </location>
</feature>
<dbReference type="Gene3D" id="3.90.70.10">
    <property type="entry name" value="Cysteine proteinases"/>
    <property type="match status" value="1"/>
</dbReference>
<dbReference type="AlphaFoldDB" id="A0A367ZJI4"/>